<dbReference type="AlphaFoldDB" id="A0A336NAI5"/>
<dbReference type="OMA" id="MPAMRPK"/>
<dbReference type="RefSeq" id="WP_015856718.1">
    <property type="nucleotide sequence ID" value="NZ_CACVBG010000008.1"/>
</dbReference>
<evidence type="ECO:0000256" key="2">
    <source>
        <dbReference type="ARBA" id="ARBA00022695"/>
    </source>
</evidence>
<dbReference type="Pfam" id="PF02661">
    <property type="entry name" value="Fic"/>
    <property type="match status" value="1"/>
</dbReference>
<dbReference type="EMBL" id="UFTD01000001">
    <property type="protein sequence ID" value="SSZ39184.1"/>
    <property type="molecule type" value="Genomic_DNA"/>
</dbReference>
<evidence type="ECO:0000256" key="7">
    <source>
        <dbReference type="ARBA" id="ARBA00048696"/>
    </source>
</evidence>
<protein>
    <recommendedName>
        <fullName evidence="5">protein adenylyltransferase</fullName>
        <ecNumber evidence="5">2.7.7.108</ecNumber>
    </recommendedName>
</protein>
<evidence type="ECO:0000256" key="5">
    <source>
        <dbReference type="ARBA" id="ARBA00034531"/>
    </source>
</evidence>
<dbReference type="GO" id="GO:0070733">
    <property type="term" value="F:AMPylase activity"/>
    <property type="evidence" value="ECO:0007669"/>
    <property type="project" value="UniProtKB-EC"/>
</dbReference>
<keyword evidence="4" id="KW-0067">ATP-binding</keyword>
<dbReference type="InterPro" id="IPR040548">
    <property type="entry name" value="BepA_ID"/>
</dbReference>
<dbReference type="GO" id="GO:0051302">
    <property type="term" value="P:regulation of cell division"/>
    <property type="evidence" value="ECO:0007669"/>
    <property type="project" value="TreeGrafter"/>
</dbReference>
<evidence type="ECO:0000313" key="10">
    <source>
        <dbReference type="Proteomes" id="UP000253846"/>
    </source>
</evidence>
<sequence>MLEQNYLYKGTLTLKNKYGIKDPKKLYERCAHDTAREAVNFRHEPLPQKFDSTYLKLIHWSLFHKTFEWAGKTRDVSFTFEDGTSAHMPAMRPKGYEVPFAVGPQIQKKLKQLEKTLNEKNNLKGLSRQEFAENAAEVFMVLEHAHPFRKGNGRVNRMFMEKLGQAAGHPIDFSFITKGRMTAACIEAMQYGNPQPMKDLFEDITHPQKSLVLKEFIFQMRNAGLDEINNRIVVAAKEGIPYEGIFRGFSAEGFVMEVEGAFVVGHKDDLPPELVKTLLNGAHLCFQKTNIQSLKETLIPKETLAPLTHEELFTRISNDAYVEACRKEIENLSKIVYGKAHALKTKMDILTADPSLGNQFADQILQNPQSISKLAGRKILDMKSPNRRQAEQTAPQLSQALRNYTTITEQTKEEILEQHQREQKRLSHTVETPEKNLQNLFALPREQQREALSHSRSLRQELHHFSRQLHNRLSSEDRKAIQEKDYTRLACLLGTSESRAKEIANTVRNTKEAQCQTHTLKVNRSSSLALTG</sequence>
<dbReference type="SUPFAM" id="SSF140931">
    <property type="entry name" value="Fic-like"/>
    <property type="match status" value="1"/>
</dbReference>
<dbReference type="InterPro" id="IPR036597">
    <property type="entry name" value="Fido-like_dom_sf"/>
</dbReference>
<dbReference type="InterPro" id="IPR003812">
    <property type="entry name" value="Fido"/>
</dbReference>
<dbReference type="PANTHER" id="PTHR39560:SF1">
    <property type="entry name" value="PROTEIN ADENYLYLTRANSFERASE FIC-RELATED"/>
    <property type="match status" value="1"/>
</dbReference>
<evidence type="ECO:0000259" key="8">
    <source>
        <dbReference type="PROSITE" id="PS51459"/>
    </source>
</evidence>
<evidence type="ECO:0000256" key="1">
    <source>
        <dbReference type="ARBA" id="ARBA00022679"/>
    </source>
</evidence>
<evidence type="ECO:0000256" key="6">
    <source>
        <dbReference type="ARBA" id="ARBA00047939"/>
    </source>
</evidence>
<dbReference type="PANTHER" id="PTHR39560">
    <property type="entry name" value="PROTEIN ADENYLYLTRANSFERASE FIC-RELATED"/>
    <property type="match status" value="1"/>
</dbReference>
<dbReference type="Proteomes" id="UP000253846">
    <property type="component" value="Unassembled WGS sequence"/>
</dbReference>
<evidence type="ECO:0000256" key="4">
    <source>
        <dbReference type="ARBA" id="ARBA00022840"/>
    </source>
</evidence>
<keyword evidence="2 9" id="KW-0548">Nucleotidyltransferase</keyword>
<keyword evidence="3" id="KW-0547">Nucleotide-binding</keyword>
<accession>A0A336NAI5</accession>
<feature type="domain" description="Fido" evidence="8">
    <location>
        <begin position="50"/>
        <end position="203"/>
    </location>
</feature>
<comment type="catalytic activity">
    <reaction evidence="7">
        <text>L-tyrosyl-[protein] + ATP = O-(5'-adenylyl)-L-tyrosyl-[protein] + diphosphate</text>
        <dbReference type="Rhea" id="RHEA:54288"/>
        <dbReference type="Rhea" id="RHEA-COMP:10136"/>
        <dbReference type="Rhea" id="RHEA-COMP:13846"/>
        <dbReference type="ChEBI" id="CHEBI:30616"/>
        <dbReference type="ChEBI" id="CHEBI:33019"/>
        <dbReference type="ChEBI" id="CHEBI:46858"/>
        <dbReference type="ChEBI" id="CHEBI:83624"/>
        <dbReference type="EC" id="2.7.7.108"/>
    </reaction>
</comment>
<organism evidence="9 10">
    <name type="scientific">Bartonella grahamii</name>
    <dbReference type="NCBI Taxonomy" id="33045"/>
    <lineage>
        <taxon>Bacteria</taxon>
        <taxon>Pseudomonadati</taxon>
        <taxon>Pseudomonadota</taxon>
        <taxon>Alphaproteobacteria</taxon>
        <taxon>Hyphomicrobiales</taxon>
        <taxon>Bartonellaceae</taxon>
        <taxon>Bartonella</taxon>
    </lineage>
</organism>
<dbReference type="GO" id="GO:0005524">
    <property type="term" value="F:ATP binding"/>
    <property type="evidence" value="ECO:0007669"/>
    <property type="project" value="UniProtKB-KW"/>
</dbReference>
<dbReference type="InterPro" id="IPR041533">
    <property type="entry name" value="Bep_BID"/>
</dbReference>
<dbReference type="Gene3D" id="2.40.50.140">
    <property type="entry name" value="Nucleic acid-binding proteins"/>
    <property type="match status" value="1"/>
</dbReference>
<dbReference type="NCBIfam" id="NF033856">
    <property type="entry name" value="T4SS_effec_BID"/>
    <property type="match status" value="1"/>
</dbReference>
<name>A0A336NAI5_BARGR</name>
<dbReference type="Pfam" id="PF17841">
    <property type="entry name" value="Bep_C_terminal"/>
    <property type="match status" value="1"/>
</dbReference>
<dbReference type="Gene3D" id="1.10.3290.10">
    <property type="entry name" value="Fido-like domain"/>
    <property type="match status" value="1"/>
</dbReference>
<gene>
    <name evidence="9" type="primary">fic_2</name>
    <name evidence="9" type="ORF">NCTC12860_00380</name>
</gene>
<dbReference type="PROSITE" id="PS51459">
    <property type="entry name" value="FIDO"/>
    <property type="match status" value="1"/>
</dbReference>
<dbReference type="InterPro" id="IPR012340">
    <property type="entry name" value="NA-bd_OB-fold"/>
</dbReference>
<evidence type="ECO:0000313" key="9">
    <source>
        <dbReference type="EMBL" id="SSZ39184.1"/>
    </source>
</evidence>
<reference evidence="9 10" key="1">
    <citation type="submission" date="2018-06" db="EMBL/GenBank/DDBJ databases">
        <authorList>
            <consortium name="Pathogen Informatics"/>
            <person name="Doyle S."/>
        </authorList>
    </citation>
    <scope>NUCLEOTIDE SEQUENCE [LARGE SCALE GENOMIC DNA]</scope>
    <source>
        <strain evidence="9 10">NCTC12860</strain>
    </source>
</reference>
<keyword evidence="1 9" id="KW-0808">Transferase</keyword>
<dbReference type="EC" id="2.7.7.108" evidence="5"/>
<evidence type="ECO:0000256" key="3">
    <source>
        <dbReference type="ARBA" id="ARBA00022741"/>
    </source>
</evidence>
<comment type="catalytic activity">
    <reaction evidence="6">
        <text>L-threonyl-[protein] + ATP = 3-O-(5'-adenylyl)-L-threonyl-[protein] + diphosphate</text>
        <dbReference type="Rhea" id="RHEA:54292"/>
        <dbReference type="Rhea" id="RHEA-COMP:11060"/>
        <dbReference type="Rhea" id="RHEA-COMP:13847"/>
        <dbReference type="ChEBI" id="CHEBI:30013"/>
        <dbReference type="ChEBI" id="CHEBI:30616"/>
        <dbReference type="ChEBI" id="CHEBI:33019"/>
        <dbReference type="ChEBI" id="CHEBI:138113"/>
        <dbReference type="EC" id="2.7.7.108"/>
    </reaction>
</comment>
<proteinExistence type="predicted"/>
<dbReference type="Pfam" id="PF18543">
    <property type="entry name" value="ID"/>
    <property type="match status" value="1"/>
</dbReference>